<evidence type="ECO:0000313" key="2">
    <source>
        <dbReference type="Proteomes" id="UP000026915"/>
    </source>
</evidence>
<sequence>MGSRGVCIASTRTEQENVESLLYVSRHRWGFNAGINIYCKWSHLHVIREMLCQVNELENFKRTCFGHIMDVEAENSLFCTSFVHNLMLRRINKPDAKEVKIQQVFDTFKGGQFQQGERISDSLHHCLNMR</sequence>
<keyword evidence="2" id="KW-1185">Reference proteome</keyword>
<dbReference type="AlphaFoldDB" id="A0A061EY53"/>
<proteinExistence type="predicted"/>
<evidence type="ECO:0000313" key="1">
    <source>
        <dbReference type="EMBL" id="EOY09701.1"/>
    </source>
</evidence>
<dbReference type="PANTHER" id="PTHR48449">
    <property type="entry name" value="DUF1985 DOMAIN-CONTAINING PROTEIN"/>
    <property type="match status" value="1"/>
</dbReference>
<organism evidence="1 2">
    <name type="scientific">Theobroma cacao</name>
    <name type="common">Cacao</name>
    <name type="synonym">Cocoa</name>
    <dbReference type="NCBI Taxonomy" id="3641"/>
    <lineage>
        <taxon>Eukaryota</taxon>
        <taxon>Viridiplantae</taxon>
        <taxon>Streptophyta</taxon>
        <taxon>Embryophyta</taxon>
        <taxon>Tracheophyta</taxon>
        <taxon>Spermatophyta</taxon>
        <taxon>Magnoliopsida</taxon>
        <taxon>eudicotyledons</taxon>
        <taxon>Gunneridae</taxon>
        <taxon>Pentapetalae</taxon>
        <taxon>rosids</taxon>
        <taxon>malvids</taxon>
        <taxon>Malvales</taxon>
        <taxon>Malvaceae</taxon>
        <taxon>Byttnerioideae</taxon>
        <taxon>Theobroma</taxon>
    </lineage>
</organism>
<name>A0A061EY53_THECC</name>
<dbReference type="HOGENOM" id="CLU_1941894_0_0_1"/>
<accession>A0A061EY53</accession>
<protein>
    <submittedName>
        <fullName evidence="1">Uncharacterized protein</fullName>
    </submittedName>
</protein>
<gene>
    <name evidence="1" type="ORF">TCM_025091</name>
</gene>
<dbReference type="Proteomes" id="UP000026915">
    <property type="component" value="Chromosome 5"/>
</dbReference>
<dbReference type="EMBL" id="CM001883">
    <property type="protein sequence ID" value="EOY09701.1"/>
    <property type="molecule type" value="Genomic_DNA"/>
</dbReference>
<dbReference type="Gramene" id="EOY09701">
    <property type="protein sequence ID" value="EOY09701"/>
    <property type="gene ID" value="TCM_025091"/>
</dbReference>
<reference evidence="1 2" key="1">
    <citation type="journal article" date="2013" name="Genome Biol.">
        <title>The genome sequence of the most widely cultivated cacao type and its use to identify candidate genes regulating pod color.</title>
        <authorList>
            <person name="Motamayor J.C."/>
            <person name="Mockaitis K."/>
            <person name="Schmutz J."/>
            <person name="Haiminen N."/>
            <person name="Iii D.L."/>
            <person name="Cornejo O."/>
            <person name="Findley S.D."/>
            <person name="Zheng P."/>
            <person name="Utro F."/>
            <person name="Royaert S."/>
            <person name="Saski C."/>
            <person name="Jenkins J."/>
            <person name="Podicheti R."/>
            <person name="Zhao M."/>
            <person name="Scheffler B.E."/>
            <person name="Stack J.C."/>
            <person name="Feltus F.A."/>
            <person name="Mustiga G.M."/>
            <person name="Amores F."/>
            <person name="Phillips W."/>
            <person name="Marelli J.P."/>
            <person name="May G.D."/>
            <person name="Shapiro H."/>
            <person name="Ma J."/>
            <person name="Bustamante C.D."/>
            <person name="Schnell R.J."/>
            <person name="Main D."/>
            <person name="Gilbert D."/>
            <person name="Parida L."/>
            <person name="Kuhn D.N."/>
        </authorList>
    </citation>
    <scope>NUCLEOTIDE SEQUENCE [LARGE SCALE GENOMIC DNA]</scope>
    <source>
        <strain evidence="2">cv. Matina 1-6</strain>
    </source>
</reference>
<dbReference type="PANTHER" id="PTHR48449:SF1">
    <property type="entry name" value="DUF1985 DOMAIN-CONTAINING PROTEIN"/>
    <property type="match status" value="1"/>
</dbReference>
<dbReference type="InParanoid" id="A0A061EY53"/>